<gene>
    <name evidence="1" type="ORF">AMAG_14726</name>
</gene>
<reference evidence="2" key="2">
    <citation type="submission" date="2009-11" db="EMBL/GenBank/DDBJ databases">
        <title>The Genome Sequence of Allomyces macrogynus strain ATCC 38327.</title>
        <authorList>
            <consortium name="The Broad Institute Genome Sequencing Platform"/>
            <person name="Russ C."/>
            <person name="Cuomo C."/>
            <person name="Shea T."/>
            <person name="Young S.K."/>
            <person name="Zeng Q."/>
            <person name="Koehrsen M."/>
            <person name="Haas B."/>
            <person name="Borodovsky M."/>
            <person name="Guigo R."/>
            <person name="Alvarado L."/>
            <person name="Berlin A."/>
            <person name="Borenstein D."/>
            <person name="Chen Z."/>
            <person name="Engels R."/>
            <person name="Freedman E."/>
            <person name="Gellesch M."/>
            <person name="Goldberg J."/>
            <person name="Griggs A."/>
            <person name="Gujja S."/>
            <person name="Heiman D."/>
            <person name="Hepburn T."/>
            <person name="Howarth C."/>
            <person name="Jen D."/>
            <person name="Larson L."/>
            <person name="Lewis B."/>
            <person name="Mehta T."/>
            <person name="Park D."/>
            <person name="Pearson M."/>
            <person name="Roberts A."/>
            <person name="Saif S."/>
            <person name="Shenoy N."/>
            <person name="Sisk P."/>
            <person name="Stolte C."/>
            <person name="Sykes S."/>
            <person name="Walk T."/>
            <person name="White J."/>
            <person name="Yandava C."/>
            <person name="Burger G."/>
            <person name="Gray M.W."/>
            <person name="Holland P.W.H."/>
            <person name="King N."/>
            <person name="Lang F.B.F."/>
            <person name="Roger A.J."/>
            <person name="Ruiz-Trillo I."/>
            <person name="Lander E."/>
            <person name="Nusbaum C."/>
        </authorList>
    </citation>
    <scope>NUCLEOTIDE SEQUENCE [LARGE SCALE GENOMIC DNA]</scope>
    <source>
        <strain evidence="2">ATCC 38327</strain>
    </source>
</reference>
<dbReference type="AlphaFoldDB" id="A0A0L0T5N2"/>
<proteinExistence type="predicted"/>
<name>A0A0L0T5N2_ALLM3</name>
<protein>
    <recommendedName>
        <fullName evidence="3">Peptidase S9A N-terminal domain-containing protein</fullName>
    </recommendedName>
</protein>
<evidence type="ECO:0000313" key="2">
    <source>
        <dbReference type="Proteomes" id="UP000054350"/>
    </source>
</evidence>
<evidence type="ECO:0000313" key="1">
    <source>
        <dbReference type="EMBL" id="KNE69879.1"/>
    </source>
</evidence>
<dbReference type="Proteomes" id="UP000054350">
    <property type="component" value="Unassembled WGS sequence"/>
</dbReference>
<accession>A0A0L0T5N2</accession>
<keyword evidence="2" id="KW-1185">Reference proteome</keyword>
<dbReference type="SUPFAM" id="SSF50993">
    <property type="entry name" value="Peptidase/esterase 'gauge' domain"/>
    <property type="match status" value="1"/>
</dbReference>
<dbReference type="EMBL" id="GG745363">
    <property type="protein sequence ID" value="KNE69879.1"/>
    <property type="molecule type" value="Genomic_DNA"/>
</dbReference>
<evidence type="ECO:0008006" key="3">
    <source>
        <dbReference type="Google" id="ProtNLM"/>
    </source>
</evidence>
<sequence length="269" mass="29158">MPTIHAWRDPARTVFLPNVTSAAALSPSLPRDPYAWIADSAHAGDVGAYITKEHGYREAETAHLAPLRATLVQELTAVEPLRRTGTAQVVDNDTASIFEVSPNGTFAAVTFDPTGWERQFVRVWPISDQQYLCNGTAFLDFTADTMRWGNDTTLYVPIMDEVTVPRGVVRVDVAACSTDARRVLGGPWIVFQAQGQVTTQTHLVLAGADRIVPLTDTETGAMTDVVVGGNDLLVRTNRAGADWYEVRRVPGAVARLQSLPNAATALVTD</sequence>
<dbReference type="VEuPathDB" id="FungiDB:AMAG_14726"/>
<reference evidence="1 2" key="1">
    <citation type="submission" date="2009-11" db="EMBL/GenBank/DDBJ databases">
        <title>Annotation of Allomyces macrogynus ATCC 38327.</title>
        <authorList>
            <consortium name="The Broad Institute Genome Sequencing Platform"/>
            <person name="Russ C."/>
            <person name="Cuomo C."/>
            <person name="Burger G."/>
            <person name="Gray M.W."/>
            <person name="Holland P.W.H."/>
            <person name="King N."/>
            <person name="Lang F.B.F."/>
            <person name="Roger A.J."/>
            <person name="Ruiz-Trillo I."/>
            <person name="Young S.K."/>
            <person name="Zeng Q."/>
            <person name="Gargeya S."/>
            <person name="Fitzgerald M."/>
            <person name="Haas B."/>
            <person name="Abouelleil A."/>
            <person name="Alvarado L."/>
            <person name="Arachchi H.M."/>
            <person name="Berlin A."/>
            <person name="Chapman S.B."/>
            <person name="Gearin G."/>
            <person name="Goldberg J."/>
            <person name="Griggs A."/>
            <person name="Gujja S."/>
            <person name="Hansen M."/>
            <person name="Heiman D."/>
            <person name="Howarth C."/>
            <person name="Larimer J."/>
            <person name="Lui A."/>
            <person name="MacDonald P.J.P."/>
            <person name="McCowen C."/>
            <person name="Montmayeur A."/>
            <person name="Murphy C."/>
            <person name="Neiman D."/>
            <person name="Pearson M."/>
            <person name="Priest M."/>
            <person name="Roberts A."/>
            <person name="Saif S."/>
            <person name="Shea T."/>
            <person name="Sisk P."/>
            <person name="Stolte C."/>
            <person name="Sykes S."/>
            <person name="Wortman J."/>
            <person name="Nusbaum C."/>
            <person name="Birren B."/>
        </authorList>
    </citation>
    <scope>NUCLEOTIDE SEQUENCE [LARGE SCALE GENOMIC DNA]</scope>
    <source>
        <strain evidence="1 2">ATCC 38327</strain>
    </source>
</reference>
<organism evidence="1 2">
    <name type="scientific">Allomyces macrogynus (strain ATCC 38327)</name>
    <name type="common">Allomyces javanicus var. macrogynus</name>
    <dbReference type="NCBI Taxonomy" id="578462"/>
    <lineage>
        <taxon>Eukaryota</taxon>
        <taxon>Fungi</taxon>
        <taxon>Fungi incertae sedis</taxon>
        <taxon>Blastocladiomycota</taxon>
        <taxon>Blastocladiomycetes</taxon>
        <taxon>Blastocladiales</taxon>
        <taxon>Blastocladiaceae</taxon>
        <taxon>Allomyces</taxon>
    </lineage>
</organism>